<accession>Q1K054</accession>
<organism evidence="1 2">
    <name type="scientific">Desulfuromonas acetoxidans (strain DSM 684 / 11070)</name>
    <dbReference type="NCBI Taxonomy" id="281689"/>
    <lineage>
        <taxon>Bacteria</taxon>
        <taxon>Pseudomonadati</taxon>
        <taxon>Thermodesulfobacteriota</taxon>
        <taxon>Desulfuromonadia</taxon>
        <taxon>Desulfuromonadales</taxon>
        <taxon>Desulfuromonadaceae</taxon>
        <taxon>Desulfuromonas</taxon>
    </lineage>
</organism>
<dbReference type="EMBL" id="AAEW02000007">
    <property type="protein sequence ID" value="EAT16087.1"/>
    <property type="molecule type" value="Genomic_DNA"/>
</dbReference>
<reference evidence="1" key="1">
    <citation type="submission" date="2006-05" db="EMBL/GenBank/DDBJ databases">
        <title>Annotation of the draft genome assembly of Desulfuromonas acetoxidans DSM 684.</title>
        <authorList>
            <consortium name="US DOE Joint Genome Institute (JGI-ORNL)"/>
            <person name="Larimer F."/>
            <person name="Land M."/>
            <person name="Hauser L."/>
        </authorList>
    </citation>
    <scope>NUCLEOTIDE SEQUENCE [LARGE SCALE GENOMIC DNA]</scope>
    <source>
        <strain evidence="1">DSM 684</strain>
    </source>
</reference>
<evidence type="ECO:0000313" key="1">
    <source>
        <dbReference type="EMBL" id="EAT16087.1"/>
    </source>
</evidence>
<reference evidence="1" key="2">
    <citation type="submission" date="2006-05" db="EMBL/GenBank/DDBJ databases">
        <title>Sequencing of the draft genome and assembly of Desulfuromonas acetoxidans DSM 684.</title>
        <authorList>
            <consortium name="US DOE Joint Genome Institute (JGI-PGF)"/>
            <person name="Copeland A."/>
            <person name="Lucas S."/>
            <person name="Lapidus A."/>
            <person name="Barry K."/>
            <person name="Detter J.C."/>
            <person name="Glavina del Rio T."/>
            <person name="Hammon N."/>
            <person name="Israni S."/>
            <person name="Dalin E."/>
            <person name="Tice H."/>
            <person name="Bruce D."/>
            <person name="Pitluck S."/>
            <person name="Richardson P."/>
        </authorList>
    </citation>
    <scope>NUCLEOTIDE SEQUENCE [LARGE SCALE GENOMIC DNA]</scope>
    <source>
        <strain evidence="1">DSM 684</strain>
    </source>
</reference>
<evidence type="ECO:0000313" key="2">
    <source>
        <dbReference type="Proteomes" id="UP000005695"/>
    </source>
</evidence>
<comment type="caution">
    <text evidence="1">The sequence shown here is derived from an EMBL/GenBank/DDBJ whole genome shotgun (WGS) entry which is preliminary data.</text>
</comment>
<keyword evidence="2" id="KW-1185">Reference proteome</keyword>
<sequence length="129" mass="14381">MMASKIVCPKCGAGSASLSVEFDLTVLGRERFIRCSQCGNRVYESQKTVMKMPVPTVKKYRYEPTGVCKVDGCTHPIYANNKSGFCQECGTKQRAAFNKKHLPPFIEVAGEWIKNPLKRTINKHPAQVA</sequence>
<proteinExistence type="predicted"/>
<protein>
    <submittedName>
        <fullName evidence="1">Uncharacterized protein</fullName>
    </submittedName>
</protein>
<gene>
    <name evidence="1" type="ORF">Dace_2388</name>
</gene>
<name>Q1K054_DESA6</name>
<dbReference type="Proteomes" id="UP000005695">
    <property type="component" value="Unassembled WGS sequence"/>
</dbReference>
<dbReference type="AlphaFoldDB" id="Q1K054"/>